<gene>
    <name evidence="2" type="ORF">DPMN_017644</name>
</gene>
<evidence type="ECO:0000313" key="2">
    <source>
        <dbReference type="EMBL" id="KAH3893497.1"/>
    </source>
</evidence>
<comment type="caution">
    <text evidence="2">The sequence shown here is derived from an EMBL/GenBank/DDBJ whole genome shotgun (WGS) entry which is preliminary data.</text>
</comment>
<organism evidence="2 3">
    <name type="scientific">Dreissena polymorpha</name>
    <name type="common">Zebra mussel</name>
    <name type="synonym">Mytilus polymorpha</name>
    <dbReference type="NCBI Taxonomy" id="45954"/>
    <lineage>
        <taxon>Eukaryota</taxon>
        <taxon>Metazoa</taxon>
        <taxon>Spiralia</taxon>
        <taxon>Lophotrochozoa</taxon>
        <taxon>Mollusca</taxon>
        <taxon>Bivalvia</taxon>
        <taxon>Autobranchia</taxon>
        <taxon>Heteroconchia</taxon>
        <taxon>Euheterodonta</taxon>
        <taxon>Imparidentia</taxon>
        <taxon>Neoheterodontei</taxon>
        <taxon>Myida</taxon>
        <taxon>Dreissenoidea</taxon>
        <taxon>Dreissenidae</taxon>
        <taxon>Dreissena</taxon>
    </lineage>
</organism>
<sequence length="68" mass="7533">MMRYLMCVLVVTLLLSQVANGNPTGLCGRRRCPPGFRCVRYGSVRRCYSGDKKGVFPGNMKSTDDDGK</sequence>
<dbReference type="EMBL" id="JAIWYP010000001">
    <property type="protein sequence ID" value="KAH3893497.1"/>
    <property type="molecule type" value="Genomic_DNA"/>
</dbReference>
<evidence type="ECO:0000313" key="3">
    <source>
        <dbReference type="Proteomes" id="UP000828390"/>
    </source>
</evidence>
<proteinExistence type="predicted"/>
<evidence type="ECO:0000256" key="1">
    <source>
        <dbReference type="SAM" id="SignalP"/>
    </source>
</evidence>
<reference evidence="2" key="2">
    <citation type="submission" date="2020-11" db="EMBL/GenBank/DDBJ databases">
        <authorList>
            <person name="McCartney M.A."/>
            <person name="Auch B."/>
            <person name="Kono T."/>
            <person name="Mallez S."/>
            <person name="Becker A."/>
            <person name="Gohl D.M."/>
            <person name="Silverstein K.A.T."/>
            <person name="Koren S."/>
            <person name="Bechman K.B."/>
            <person name="Herman A."/>
            <person name="Abrahante J.E."/>
            <person name="Garbe J."/>
        </authorList>
    </citation>
    <scope>NUCLEOTIDE SEQUENCE</scope>
    <source>
        <strain evidence="2">Duluth1</strain>
        <tissue evidence="2">Whole animal</tissue>
    </source>
</reference>
<dbReference type="AlphaFoldDB" id="A0A9D4NBS0"/>
<keyword evidence="1" id="KW-0732">Signal</keyword>
<reference evidence="2" key="1">
    <citation type="journal article" date="2019" name="bioRxiv">
        <title>The Genome of the Zebra Mussel, Dreissena polymorpha: A Resource for Invasive Species Research.</title>
        <authorList>
            <person name="McCartney M.A."/>
            <person name="Auch B."/>
            <person name="Kono T."/>
            <person name="Mallez S."/>
            <person name="Zhang Y."/>
            <person name="Obille A."/>
            <person name="Becker A."/>
            <person name="Abrahante J.E."/>
            <person name="Garbe J."/>
            <person name="Badalamenti J.P."/>
            <person name="Herman A."/>
            <person name="Mangelson H."/>
            <person name="Liachko I."/>
            <person name="Sullivan S."/>
            <person name="Sone E.D."/>
            <person name="Koren S."/>
            <person name="Silverstein K.A.T."/>
            <person name="Beckman K.B."/>
            <person name="Gohl D.M."/>
        </authorList>
    </citation>
    <scope>NUCLEOTIDE SEQUENCE</scope>
    <source>
        <strain evidence="2">Duluth1</strain>
        <tissue evidence="2">Whole animal</tissue>
    </source>
</reference>
<dbReference type="Proteomes" id="UP000828390">
    <property type="component" value="Unassembled WGS sequence"/>
</dbReference>
<name>A0A9D4NBS0_DREPO</name>
<accession>A0A9D4NBS0</accession>
<evidence type="ECO:0008006" key="4">
    <source>
        <dbReference type="Google" id="ProtNLM"/>
    </source>
</evidence>
<feature type="chain" id="PRO_5039543224" description="Secreted protein" evidence="1">
    <location>
        <begin position="22"/>
        <end position="68"/>
    </location>
</feature>
<keyword evidence="3" id="KW-1185">Reference proteome</keyword>
<protein>
    <recommendedName>
        <fullName evidence="4">Secreted protein</fullName>
    </recommendedName>
</protein>
<feature type="signal peptide" evidence="1">
    <location>
        <begin position="1"/>
        <end position="21"/>
    </location>
</feature>